<feature type="region of interest" description="Disordered" evidence="1">
    <location>
        <begin position="130"/>
        <end position="234"/>
    </location>
</feature>
<reference evidence="2" key="1">
    <citation type="journal article" date="2022" name="bioRxiv">
        <title>Sequencing and chromosome-scale assembly of the giantPleurodeles waltlgenome.</title>
        <authorList>
            <person name="Brown T."/>
            <person name="Elewa A."/>
            <person name="Iarovenko S."/>
            <person name="Subramanian E."/>
            <person name="Araus A.J."/>
            <person name="Petzold A."/>
            <person name="Susuki M."/>
            <person name="Suzuki K.-i.T."/>
            <person name="Hayashi T."/>
            <person name="Toyoda A."/>
            <person name="Oliveira C."/>
            <person name="Osipova E."/>
            <person name="Leigh N.D."/>
            <person name="Simon A."/>
            <person name="Yun M.H."/>
        </authorList>
    </citation>
    <scope>NUCLEOTIDE SEQUENCE</scope>
    <source>
        <strain evidence="2">20211129_DDA</strain>
        <tissue evidence="2">Liver</tissue>
    </source>
</reference>
<feature type="region of interest" description="Disordered" evidence="1">
    <location>
        <begin position="1"/>
        <end position="85"/>
    </location>
</feature>
<accession>A0AAV7URJ9</accession>
<feature type="compositionally biased region" description="Basic and acidic residues" evidence="1">
    <location>
        <begin position="149"/>
        <end position="170"/>
    </location>
</feature>
<dbReference type="Proteomes" id="UP001066276">
    <property type="component" value="Chromosome 2_2"/>
</dbReference>
<gene>
    <name evidence="2" type="ORF">NDU88_000990</name>
</gene>
<keyword evidence="3" id="KW-1185">Reference proteome</keyword>
<name>A0AAV7URJ9_PLEWA</name>
<evidence type="ECO:0000256" key="1">
    <source>
        <dbReference type="SAM" id="MobiDB-lite"/>
    </source>
</evidence>
<sequence>MRCTETGGRRRNGGKEHWDGTYQRCRGPEKRAGALNSRSVVAHKAENTVHRDRGTESRNRKVQWPEKQRHRARKAENAVYRNRRKAQKWRQRALGWNLPALPWTREEGWGSELAIGRVGGDGERRCSKVELSAQGSELRPKERTKRKTRCTETEAQRAEIGKHSSQRREAQSTQSGKHGVQRQRHREQKSESTVARKTEAQSAQSGKCGVQKQAEGAKVEAKSSGMELTSTAVDQRRGLGLRTRDWSRGRGWGEALQQGGAVSAGE</sequence>
<feature type="compositionally biased region" description="Basic and acidic residues" evidence="1">
    <location>
        <begin position="188"/>
        <end position="199"/>
    </location>
</feature>
<feature type="compositionally biased region" description="Basic and acidic residues" evidence="1">
    <location>
        <begin position="43"/>
        <end position="67"/>
    </location>
</feature>
<protein>
    <submittedName>
        <fullName evidence="2">Uncharacterized protein</fullName>
    </submittedName>
</protein>
<dbReference type="AlphaFoldDB" id="A0AAV7URJ9"/>
<organism evidence="2 3">
    <name type="scientific">Pleurodeles waltl</name>
    <name type="common">Iberian ribbed newt</name>
    <dbReference type="NCBI Taxonomy" id="8319"/>
    <lineage>
        <taxon>Eukaryota</taxon>
        <taxon>Metazoa</taxon>
        <taxon>Chordata</taxon>
        <taxon>Craniata</taxon>
        <taxon>Vertebrata</taxon>
        <taxon>Euteleostomi</taxon>
        <taxon>Amphibia</taxon>
        <taxon>Batrachia</taxon>
        <taxon>Caudata</taxon>
        <taxon>Salamandroidea</taxon>
        <taxon>Salamandridae</taxon>
        <taxon>Pleurodelinae</taxon>
        <taxon>Pleurodeles</taxon>
    </lineage>
</organism>
<proteinExistence type="predicted"/>
<evidence type="ECO:0000313" key="2">
    <source>
        <dbReference type="EMBL" id="KAJ1191674.1"/>
    </source>
</evidence>
<comment type="caution">
    <text evidence="2">The sequence shown here is derived from an EMBL/GenBank/DDBJ whole genome shotgun (WGS) entry which is preliminary data.</text>
</comment>
<dbReference type="EMBL" id="JANPWB010000004">
    <property type="protein sequence ID" value="KAJ1191674.1"/>
    <property type="molecule type" value="Genomic_DNA"/>
</dbReference>
<evidence type="ECO:0000313" key="3">
    <source>
        <dbReference type="Proteomes" id="UP001066276"/>
    </source>
</evidence>